<feature type="domain" description="TonB-dependent receptor plug" evidence="17">
    <location>
        <begin position="53"/>
        <end position="163"/>
    </location>
</feature>
<dbReference type="GO" id="GO:0006826">
    <property type="term" value="P:iron ion transport"/>
    <property type="evidence" value="ECO:0007669"/>
    <property type="project" value="UniProtKB-KW"/>
</dbReference>
<comment type="subcellular location">
    <subcellularLocation>
        <location evidence="1 12">Cell outer membrane</location>
        <topology evidence="1 12">Multi-pass membrane protein</topology>
    </subcellularLocation>
</comment>
<evidence type="ECO:0000256" key="2">
    <source>
        <dbReference type="ARBA" id="ARBA00022448"/>
    </source>
</evidence>
<keyword evidence="9 14" id="KW-0798">TonB box</keyword>
<feature type="signal peptide" evidence="15">
    <location>
        <begin position="1"/>
        <end position="33"/>
    </location>
</feature>
<dbReference type="PROSITE" id="PS52016">
    <property type="entry name" value="TONB_DEPENDENT_REC_3"/>
    <property type="match status" value="1"/>
</dbReference>
<keyword evidence="6 15" id="KW-0732">Signal</keyword>
<evidence type="ECO:0000256" key="5">
    <source>
        <dbReference type="ARBA" id="ARBA00022692"/>
    </source>
</evidence>
<dbReference type="InterPro" id="IPR039426">
    <property type="entry name" value="TonB-dep_rcpt-like"/>
</dbReference>
<feature type="chain" id="PRO_5004340401" description="Outer membrane receptor protein" evidence="15">
    <location>
        <begin position="34"/>
        <end position="727"/>
    </location>
</feature>
<proteinExistence type="inferred from homology"/>
<evidence type="ECO:0000256" key="6">
    <source>
        <dbReference type="ARBA" id="ARBA00022729"/>
    </source>
</evidence>
<accession>R0D4W3</accession>
<name>R0D4W3_CAUVI</name>
<dbReference type="InterPro" id="IPR012910">
    <property type="entry name" value="Plug_dom"/>
</dbReference>
<dbReference type="AlphaFoldDB" id="R0D4W3"/>
<keyword evidence="3 12" id="KW-1134">Transmembrane beta strand</keyword>
<evidence type="ECO:0000256" key="8">
    <source>
        <dbReference type="ARBA" id="ARBA00023065"/>
    </source>
</evidence>
<dbReference type="PANTHER" id="PTHR32552:SF81">
    <property type="entry name" value="TONB-DEPENDENT OUTER MEMBRANE RECEPTOR"/>
    <property type="match status" value="1"/>
</dbReference>
<evidence type="ECO:0000256" key="1">
    <source>
        <dbReference type="ARBA" id="ARBA00004571"/>
    </source>
</evidence>
<keyword evidence="2 12" id="KW-0813">Transport</keyword>
<evidence type="ECO:0000256" key="11">
    <source>
        <dbReference type="ARBA" id="ARBA00023237"/>
    </source>
</evidence>
<dbReference type="InterPro" id="IPR000531">
    <property type="entry name" value="Beta-barrel_TonB"/>
</dbReference>
<dbReference type="GO" id="GO:0009279">
    <property type="term" value="C:cell outer membrane"/>
    <property type="evidence" value="ECO:0007669"/>
    <property type="project" value="UniProtKB-SubCell"/>
</dbReference>
<dbReference type="InterPro" id="IPR006311">
    <property type="entry name" value="TAT_signal"/>
</dbReference>
<keyword evidence="10 12" id="KW-0472">Membrane</keyword>
<keyword evidence="11 12" id="KW-0998">Cell outer membrane</keyword>
<dbReference type="PANTHER" id="PTHR32552">
    <property type="entry name" value="FERRICHROME IRON RECEPTOR-RELATED"/>
    <property type="match status" value="1"/>
</dbReference>
<evidence type="ECO:0000313" key="18">
    <source>
        <dbReference type="EMBL" id="ENZ83611.1"/>
    </source>
</evidence>
<keyword evidence="7" id="KW-0408">Iron</keyword>
<dbReference type="InterPro" id="IPR036942">
    <property type="entry name" value="Beta-barrel_TonB_sf"/>
</dbReference>
<dbReference type="PATRIC" id="fig|1292034.3.peg.112"/>
<evidence type="ECO:0000256" key="15">
    <source>
        <dbReference type="SAM" id="SignalP"/>
    </source>
</evidence>
<keyword evidence="8" id="KW-0406">Ion transport</keyword>
<dbReference type="Pfam" id="PF00593">
    <property type="entry name" value="TonB_dep_Rec_b-barrel"/>
    <property type="match status" value="1"/>
</dbReference>
<feature type="short sequence motif" description="TonB C-terminal box" evidence="13">
    <location>
        <begin position="710"/>
        <end position="727"/>
    </location>
</feature>
<evidence type="ECO:0000256" key="14">
    <source>
        <dbReference type="RuleBase" id="RU003357"/>
    </source>
</evidence>
<evidence type="ECO:0000256" key="4">
    <source>
        <dbReference type="ARBA" id="ARBA00022496"/>
    </source>
</evidence>
<keyword evidence="19" id="KW-1185">Reference proteome</keyword>
<evidence type="ECO:0000259" key="16">
    <source>
        <dbReference type="Pfam" id="PF00593"/>
    </source>
</evidence>
<evidence type="ECO:0000256" key="13">
    <source>
        <dbReference type="PROSITE-ProRule" id="PRU10144"/>
    </source>
</evidence>
<keyword evidence="5 12" id="KW-0812">Transmembrane</keyword>
<evidence type="ECO:0000256" key="12">
    <source>
        <dbReference type="PROSITE-ProRule" id="PRU01360"/>
    </source>
</evidence>
<dbReference type="PROSITE" id="PS01156">
    <property type="entry name" value="TONB_DEPENDENT_REC_2"/>
    <property type="match status" value="1"/>
</dbReference>
<evidence type="ECO:0000256" key="10">
    <source>
        <dbReference type="ARBA" id="ARBA00023136"/>
    </source>
</evidence>
<dbReference type="InterPro" id="IPR010917">
    <property type="entry name" value="TonB_rcpt_CS"/>
</dbReference>
<evidence type="ECO:0000256" key="9">
    <source>
        <dbReference type="ARBA" id="ARBA00023077"/>
    </source>
</evidence>
<protein>
    <recommendedName>
        <fullName evidence="20">Outer membrane receptor protein</fullName>
    </recommendedName>
</protein>
<reference evidence="18 19" key="1">
    <citation type="journal article" date="2013" name="Genome Announc.">
        <title>Draft Genome Sequence for Caulobacter sp. Strain OR37, a Bacterium Tolerant to Heavy Metals.</title>
        <authorList>
            <person name="Utturkar S.M."/>
            <person name="Bollmann A."/>
            <person name="Brzoska R.M."/>
            <person name="Klingeman D.M."/>
            <person name="Epstein S.E."/>
            <person name="Palumbo A.V."/>
            <person name="Brown S.D."/>
        </authorList>
    </citation>
    <scope>NUCLEOTIDE SEQUENCE [LARGE SCALE GENOMIC DNA]</scope>
    <source>
        <strain evidence="18 19">OR37</strain>
    </source>
</reference>
<evidence type="ECO:0000256" key="3">
    <source>
        <dbReference type="ARBA" id="ARBA00022452"/>
    </source>
</evidence>
<evidence type="ECO:0000256" key="7">
    <source>
        <dbReference type="ARBA" id="ARBA00023004"/>
    </source>
</evidence>
<evidence type="ECO:0000259" key="17">
    <source>
        <dbReference type="Pfam" id="PF07715"/>
    </source>
</evidence>
<dbReference type="STRING" id="1292034.OR37_00112"/>
<dbReference type="Pfam" id="PF07715">
    <property type="entry name" value="Plug"/>
    <property type="match status" value="1"/>
</dbReference>
<dbReference type="EMBL" id="APMP01000001">
    <property type="protein sequence ID" value="ENZ83611.1"/>
    <property type="molecule type" value="Genomic_DNA"/>
</dbReference>
<dbReference type="OrthoDB" id="127311at2"/>
<gene>
    <name evidence="18" type="ORF">OR37_00112</name>
</gene>
<feature type="domain" description="TonB-dependent receptor-like beta-barrel" evidence="16">
    <location>
        <begin position="278"/>
        <end position="669"/>
    </location>
</feature>
<dbReference type="PROSITE" id="PS51318">
    <property type="entry name" value="TAT"/>
    <property type="match status" value="1"/>
</dbReference>
<organism evidence="18 19">
    <name type="scientific">Caulobacter vibrioides OR37</name>
    <dbReference type="NCBI Taxonomy" id="1292034"/>
    <lineage>
        <taxon>Bacteria</taxon>
        <taxon>Pseudomonadati</taxon>
        <taxon>Pseudomonadota</taxon>
        <taxon>Alphaproteobacteria</taxon>
        <taxon>Caulobacterales</taxon>
        <taxon>Caulobacteraceae</taxon>
        <taxon>Caulobacter</taxon>
    </lineage>
</organism>
<dbReference type="RefSeq" id="WP_004615148.1">
    <property type="nucleotide sequence ID" value="NZ_APMP01000001.1"/>
</dbReference>
<dbReference type="SUPFAM" id="SSF56935">
    <property type="entry name" value="Porins"/>
    <property type="match status" value="1"/>
</dbReference>
<dbReference type="eggNOG" id="COG4771">
    <property type="taxonomic scope" value="Bacteria"/>
</dbReference>
<comment type="similarity">
    <text evidence="12 14">Belongs to the TonB-dependent receptor family.</text>
</comment>
<evidence type="ECO:0008006" key="20">
    <source>
        <dbReference type="Google" id="ProtNLM"/>
    </source>
</evidence>
<dbReference type="Proteomes" id="UP000013063">
    <property type="component" value="Unassembled WGS sequence"/>
</dbReference>
<dbReference type="Gene3D" id="2.40.170.20">
    <property type="entry name" value="TonB-dependent receptor, beta-barrel domain"/>
    <property type="match status" value="1"/>
</dbReference>
<keyword evidence="4" id="KW-0410">Iron transport</keyword>
<comment type="caution">
    <text evidence="18">The sequence shown here is derived from an EMBL/GenBank/DDBJ whole genome shotgun (WGS) entry which is preliminary data.</text>
</comment>
<sequence length="727" mass="78706" precursor="true">MPHAHRTLRRALTVSCGLAALASALAVAPAAFAQDATKVGEVIITAQKRSENLQDVPVSVAAISGERLQSIFAAGEDILALSAKTPGLYAESSNGRVAPRFYIRGLGNADFDLAASQPVSIIQDEVVLENVVLKSSPIYDLDHVEVLRGPQGTLFGRNTTAGIVKFDTIKPTEEMTGRASASYGTYNTFNFDGGVGGALVEGKVAARASFLFQHRDNWINNGFTKKDDQLGGYDERAARLQVLFTPTEKLSALFNIHGRDLDGTAAVFRANILTKGSNKLNSNYVTDTVYYDAGGNNPQKYKGFGGSANVQYDFGPTKLTSITAYENTHGFSRGDIDGGNPKGPGFIPFQSESQDGLKNLYQWTQELRLASNTPGPLTWQVGGFYFDTKYAIRTDPFFAPATVLQQKNKSWAAFGQASYKFTDQLTVTGGLRYTKDDKDLKVLYGPNMAAPVSVSDSKVTWDLSAFYKLTDDVSAYAKVASGFRGPSIQGRDIAFFSPASAAKSETIMSYEAGLKSELLDRRVRLNGAVFTYTITDPQFSAVGGGSNSNRLINAKKGEAYGLELDGEFVVTPNLVLTAGYSYNHTKIKDNTLAVAVCAACTITNPLNAAGQALVNGNPFPNAPKYIFDFTARYAYPIASGELFAYTDWKVQGFTNFFLYESKEFYSKGDFEGGLKLGYANKAAGWEVAAFARNITNEHNLRGAIDFDNLTGFVNDPRVIGVSVDTHF</sequence>
<evidence type="ECO:0000313" key="19">
    <source>
        <dbReference type="Proteomes" id="UP000013063"/>
    </source>
</evidence>